<gene>
    <name evidence="3" type="ORF">GOEFS_081_00290</name>
</gene>
<keyword evidence="2" id="KW-1133">Transmembrane helix</keyword>
<feature type="transmembrane region" description="Helical" evidence="2">
    <location>
        <begin position="76"/>
        <end position="96"/>
    </location>
</feature>
<accession>H0R2N9</accession>
<dbReference type="STRING" id="1077974.GOEFS_081_00290"/>
<dbReference type="RefSeq" id="WP_007318675.1">
    <property type="nucleotide sequence ID" value="NZ_BAEH01000081.1"/>
</dbReference>
<feature type="region of interest" description="Disordered" evidence="1">
    <location>
        <begin position="158"/>
        <end position="266"/>
    </location>
</feature>
<feature type="compositionally biased region" description="Low complexity" evidence="1">
    <location>
        <begin position="204"/>
        <end position="242"/>
    </location>
</feature>
<reference evidence="3 4" key="1">
    <citation type="submission" date="2011-12" db="EMBL/GenBank/DDBJ databases">
        <title>Whole genome shotgun sequence of Gordonia effusa NBRC 100432.</title>
        <authorList>
            <person name="Yoshida I."/>
            <person name="Takarada H."/>
            <person name="Hosoyama A."/>
            <person name="Tsuchikane K."/>
            <person name="Katsumata H."/>
            <person name="Yamazaki S."/>
            <person name="Fujita N."/>
        </authorList>
    </citation>
    <scope>NUCLEOTIDE SEQUENCE [LARGE SCALE GENOMIC DNA]</scope>
    <source>
        <strain evidence="3 4">NBRC 100432</strain>
    </source>
</reference>
<evidence type="ECO:0008006" key="5">
    <source>
        <dbReference type="Google" id="ProtNLM"/>
    </source>
</evidence>
<keyword evidence="2" id="KW-0472">Membrane</keyword>
<evidence type="ECO:0000313" key="4">
    <source>
        <dbReference type="Proteomes" id="UP000035034"/>
    </source>
</evidence>
<evidence type="ECO:0000313" key="3">
    <source>
        <dbReference type="EMBL" id="GAB19340.1"/>
    </source>
</evidence>
<comment type="caution">
    <text evidence="3">The sequence shown here is derived from an EMBL/GenBank/DDBJ whole genome shotgun (WGS) entry which is preliminary data.</text>
</comment>
<dbReference type="AlphaFoldDB" id="H0R2N9"/>
<organism evidence="3 4">
    <name type="scientific">Gordonia effusa NBRC 100432</name>
    <dbReference type="NCBI Taxonomy" id="1077974"/>
    <lineage>
        <taxon>Bacteria</taxon>
        <taxon>Bacillati</taxon>
        <taxon>Actinomycetota</taxon>
        <taxon>Actinomycetes</taxon>
        <taxon>Mycobacteriales</taxon>
        <taxon>Gordoniaceae</taxon>
        <taxon>Gordonia</taxon>
    </lineage>
</organism>
<evidence type="ECO:0000256" key="1">
    <source>
        <dbReference type="SAM" id="MobiDB-lite"/>
    </source>
</evidence>
<feature type="region of interest" description="Disordered" evidence="1">
    <location>
        <begin position="1"/>
        <end position="66"/>
    </location>
</feature>
<sequence>MTLLENRKRAQTRGADTSRPTRSKAAQKAIDRRAKRAGQSGSTPQSWARRRKVDDAQPAPAPVAPRPTLRERVAGVPFVVPVVALIAAGMVLTLWLSTRSAQDSYELSVARAENQSLTDQRDALKKTFESADAAPDLSDKAAQLGLVPARNPARMVVGANGKPRVYGTPEPVSGRAPKSINPKQNDDPTAKIDVSKVEDSRGLPGSTGAASPTTSAPAPAPTTSPTGATGPAPATTSVPAPTDGAPTPNVLPGGGTPTTPNSGRNR</sequence>
<name>H0R2N9_9ACTN</name>
<protein>
    <recommendedName>
        <fullName evidence="5">Cell division protein FtsL</fullName>
    </recommendedName>
</protein>
<feature type="compositionally biased region" description="Basic and acidic residues" evidence="1">
    <location>
        <begin position="184"/>
        <end position="201"/>
    </location>
</feature>
<dbReference type="OrthoDB" id="4555900at2"/>
<keyword evidence="4" id="KW-1185">Reference proteome</keyword>
<dbReference type="Proteomes" id="UP000035034">
    <property type="component" value="Unassembled WGS sequence"/>
</dbReference>
<proteinExistence type="predicted"/>
<evidence type="ECO:0000256" key="2">
    <source>
        <dbReference type="SAM" id="Phobius"/>
    </source>
</evidence>
<keyword evidence="2" id="KW-0812">Transmembrane</keyword>
<dbReference type="eggNOG" id="COG0768">
    <property type="taxonomic scope" value="Bacteria"/>
</dbReference>
<dbReference type="EMBL" id="BAEH01000081">
    <property type="protein sequence ID" value="GAB19340.1"/>
    <property type="molecule type" value="Genomic_DNA"/>
</dbReference>